<comment type="caution">
    <text evidence="3">The sequence shown here is derived from an EMBL/GenBank/DDBJ whole genome shotgun (WGS) entry which is preliminary data.</text>
</comment>
<keyword evidence="2" id="KW-0472">Membrane</keyword>
<accession>A0AAV6WRH9</accession>
<protein>
    <submittedName>
        <fullName evidence="3">Uncharacterized protein</fullName>
    </submittedName>
</protein>
<name>A0AAV6WRH9_9LAMI</name>
<keyword evidence="2" id="KW-1133">Transmembrane helix</keyword>
<keyword evidence="2" id="KW-0812">Transmembrane</keyword>
<evidence type="ECO:0000313" key="3">
    <source>
        <dbReference type="EMBL" id="KAG8373221.1"/>
    </source>
</evidence>
<proteinExistence type="predicted"/>
<feature type="transmembrane region" description="Helical" evidence="2">
    <location>
        <begin position="31"/>
        <end position="49"/>
    </location>
</feature>
<keyword evidence="4" id="KW-1185">Reference proteome</keyword>
<evidence type="ECO:0000256" key="2">
    <source>
        <dbReference type="SAM" id="Phobius"/>
    </source>
</evidence>
<gene>
    <name evidence="3" type="ORF">BUALT_Bualt11G0001100</name>
</gene>
<evidence type="ECO:0000256" key="1">
    <source>
        <dbReference type="SAM" id="MobiDB-lite"/>
    </source>
</evidence>
<dbReference type="Proteomes" id="UP000826271">
    <property type="component" value="Unassembled WGS sequence"/>
</dbReference>
<dbReference type="EMBL" id="WHWC01000011">
    <property type="protein sequence ID" value="KAG8373221.1"/>
    <property type="molecule type" value="Genomic_DNA"/>
</dbReference>
<organism evidence="3 4">
    <name type="scientific">Buddleja alternifolia</name>
    <dbReference type="NCBI Taxonomy" id="168488"/>
    <lineage>
        <taxon>Eukaryota</taxon>
        <taxon>Viridiplantae</taxon>
        <taxon>Streptophyta</taxon>
        <taxon>Embryophyta</taxon>
        <taxon>Tracheophyta</taxon>
        <taxon>Spermatophyta</taxon>
        <taxon>Magnoliopsida</taxon>
        <taxon>eudicotyledons</taxon>
        <taxon>Gunneridae</taxon>
        <taxon>Pentapetalae</taxon>
        <taxon>asterids</taxon>
        <taxon>lamiids</taxon>
        <taxon>Lamiales</taxon>
        <taxon>Scrophulariaceae</taxon>
        <taxon>Buddlejeae</taxon>
        <taxon>Buddleja</taxon>
    </lineage>
</organism>
<dbReference type="PANTHER" id="PTHR33640">
    <property type="entry name" value="TRANSMEMBRANE PROTEIN"/>
    <property type="match status" value="1"/>
</dbReference>
<feature type="region of interest" description="Disordered" evidence="1">
    <location>
        <begin position="129"/>
        <end position="160"/>
    </location>
</feature>
<dbReference type="PANTHER" id="PTHR33640:SF3">
    <property type="entry name" value="DUF4408 DOMAIN-CONTAINING PROTEIN"/>
    <property type="match status" value="1"/>
</dbReference>
<feature type="transmembrane region" description="Helical" evidence="2">
    <location>
        <begin position="69"/>
        <end position="88"/>
    </location>
</feature>
<dbReference type="AlphaFoldDB" id="A0AAV6WRH9"/>
<sequence>MVQMDAFDFNDDNLIKADTYSDLSMAKIKKLFRIVEVFLILVFLSWASAPLPFAVRIAGEYFRRVMNILSSPLFIFLISNGIVLTLFFKSRHLLINRKINNSPPHHPEEIIFKDKQTIFEVRKGLIMRSSQSESSKRSEKKDTTTEEGCRKQLFHRSGTEKRRLRVAADDGKAAAAEGGVENMVDELSNEEFQSAIESFIAKQIMFHKQEKLAIVLHAPTTAAL</sequence>
<reference evidence="3" key="1">
    <citation type="submission" date="2019-10" db="EMBL/GenBank/DDBJ databases">
        <authorList>
            <person name="Zhang R."/>
            <person name="Pan Y."/>
            <person name="Wang J."/>
            <person name="Ma R."/>
            <person name="Yu S."/>
        </authorList>
    </citation>
    <scope>NUCLEOTIDE SEQUENCE</scope>
    <source>
        <strain evidence="3">LA-IB0</strain>
        <tissue evidence="3">Leaf</tissue>
    </source>
</reference>
<evidence type="ECO:0000313" key="4">
    <source>
        <dbReference type="Proteomes" id="UP000826271"/>
    </source>
</evidence>
<feature type="compositionally biased region" description="Basic and acidic residues" evidence="1">
    <location>
        <begin position="134"/>
        <end position="150"/>
    </location>
</feature>